<gene>
    <name evidence="5" type="ORF">g.282</name>
</gene>
<dbReference type="Pfam" id="PF00439">
    <property type="entry name" value="Bromodomain"/>
    <property type="match status" value="1"/>
</dbReference>
<dbReference type="PANTHER" id="PTHR45926">
    <property type="entry name" value="OSJNBA0053K19.4 PROTEIN"/>
    <property type="match status" value="1"/>
</dbReference>
<dbReference type="SUPFAM" id="SSF47370">
    <property type="entry name" value="Bromodomain"/>
    <property type="match status" value="1"/>
</dbReference>
<reference evidence="5" key="1">
    <citation type="submission" date="2015-08" db="EMBL/GenBank/DDBJ databases">
        <authorList>
            <person name="Babu N.S."/>
            <person name="Beckwith C.J."/>
            <person name="Beseler K.G."/>
            <person name="Brison A."/>
            <person name="Carone J.V."/>
            <person name="Caskin T.P."/>
            <person name="Diamond M."/>
            <person name="Durham M.E."/>
            <person name="Foxe J.M."/>
            <person name="Go M."/>
            <person name="Henderson B.A."/>
            <person name="Jones I.B."/>
            <person name="McGettigan J.A."/>
            <person name="Micheletti S.J."/>
            <person name="Nasrallah M.E."/>
            <person name="Ortiz D."/>
            <person name="Piller C.R."/>
            <person name="Privatt S.R."/>
            <person name="Schneider S.L."/>
            <person name="Sharp S."/>
            <person name="Smith T.C."/>
            <person name="Stanton J.D."/>
            <person name="Ullery H.E."/>
            <person name="Wilson R.J."/>
            <person name="Serrano M.G."/>
            <person name="Buck G."/>
            <person name="Lee V."/>
            <person name="Wang Y."/>
            <person name="Carvalho R."/>
            <person name="Voegtly L."/>
            <person name="Shi R."/>
            <person name="Duckworth R."/>
            <person name="Johnson A."/>
            <person name="Loviza R."/>
            <person name="Walstead R."/>
            <person name="Shah Z."/>
            <person name="Kiflezghi M."/>
            <person name="Wade K."/>
            <person name="Ball S.L."/>
            <person name="Bradley K.W."/>
            <person name="Asai D.J."/>
            <person name="Bowman C.A."/>
            <person name="Russell D.A."/>
            <person name="Pope W.H."/>
            <person name="Jacobs-Sera D."/>
            <person name="Hendrix R.W."/>
            <person name="Hatfull G.F."/>
        </authorList>
    </citation>
    <scope>NUCLEOTIDE SEQUENCE</scope>
</reference>
<proteinExistence type="predicted"/>
<sequence>MAMAESATTEPRADAVPRHVQAEREEARKRRRAQHAEAEHLRRCWDVRRRVEDVAQEVEAVAWEALRLRGDPQIPLPPASALPPGRRTALEAAASRRMRDIVSTHCKKVLAGVTAHKWCWPFLAPVDVAVYRDYRDRIARPMDFGAVRASLEGGAYAHPDAFVADVRLVFNNARAYNPPGSDVHVMADTLLERFDEKYVAYVVPRIADAEAASRREEEAARRELLGPAPAALGGGAGPAAEAALLRRLDA</sequence>
<dbReference type="AlphaFoldDB" id="A0A1D2AG72"/>
<dbReference type="InterPro" id="IPR036427">
    <property type="entry name" value="Bromodomain-like_sf"/>
</dbReference>
<feature type="region of interest" description="Disordered" evidence="3">
    <location>
        <begin position="1"/>
        <end position="35"/>
    </location>
</feature>
<dbReference type="PROSITE" id="PS50014">
    <property type="entry name" value="BROMODOMAIN_2"/>
    <property type="match status" value="1"/>
</dbReference>
<evidence type="ECO:0000256" key="1">
    <source>
        <dbReference type="ARBA" id="ARBA00023117"/>
    </source>
</evidence>
<dbReference type="Gene3D" id="1.20.920.10">
    <property type="entry name" value="Bromodomain-like"/>
    <property type="match status" value="1"/>
</dbReference>
<protein>
    <recommendedName>
        <fullName evidence="4">Bromo domain-containing protein</fullName>
    </recommendedName>
</protein>
<dbReference type="InterPro" id="IPR001487">
    <property type="entry name" value="Bromodomain"/>
</dbReference>
<feature type="domain" description="Bromo" evidence="4">
    <location>
        <begin position="114"/>
        <end position="184"/>
    </location>
</feature>
<feature type="non-terminal residue" evidence="5">
    <location>
        <position position="250"/>
    </location>
</feature>
<feature type="compositionally biased region" description="Basic and acidic residues" evidence="3">
    <location>
        <begin position="11"/>
        <end position="35"/>
    </location>
</feature>
<dbReference type="PRINTS" id="PR00503">
    <property type="entry name" value="BROMODOMAIN"/>
</dbReference>
<keyword evidence="1 2" id="KW-0103">Bromodomain</keyword>
<evidence type="ECO:0000259" key="4">
    <source>
        <dbReference type="PROSITE" id="PS50014"/>
    </source>
</evidence>
<dbReference type="EMBL" id="GDKF01000416">
    <property type="protein sequence ID" value="JAT78206.1"/>
    <property type="molecule type" value="Transcribed_RNA"/>
</dbReference>
<name>A0A1D2AG72_AUXPR</name>
<organism evidence="5">
    <name type="scientific">Auxenochlorella protothecoides</name>
    <name type="common">Green microalga</name>
    <name type="synonym">Chlorella protothecoides</name>
    <dbReference type="NCBI Taxonomy" id="3075"/>
    <lineage>
        <taxon>Eukaryota</taxon>
        <taxon>Viridiplantae</taxon>
        <taxon>Chlorophyta</taxon>
        <taxon>core chlorophytes</taxon>
        <taxon>Trebouxiophyceae</taxon>
        <taxon>Chlorellales</taxon>
        <taxon>Chlorellaceae</taxon>
        <taxon>Auxenochlorella</taxon>
    </lineage>
</organism>
<evidence type="ECO:0000313" key="5">
    <source>
        <dbReference type="EMBL" id="JAT78206.1"/>
    </source>
</evidence>
<evidence type="ECO:0000256" key="3">
    <source>
        <dbReference type="SAM" id="MobiDB-lite"/>
    </source>
</evidence>
<evidence type="ECO:0000256" key="2">
    <source>
        <dbReference type="PROSITE-ProRule" id="PRU00035"/>
    </source>
</evidence>
<accession>A0A1D2AG72</accession>
<dbReference type="SMART" id="SM00297">
    <property type="entry name" value="BROMO"/>
    <property type="match status" value="1"/>
</dbReference>